<organism evidence="11 12">
    <name type="scientific">Microbacterium radiodurans</name>
    <dbReference type="NCBI Taxonomy" id="661398"/>
    <lineage>
        <taxon>Bacteria</taxon>
        <taxon>Bacillati</taxon>
        <taxon>Actinomycetota</taxon>
        <taxon>Actinomycetes</taxon>
        <taxon>Micrococcales</taxon>
        <taxon>Microbacteriaceae</taxon>
        <taxon>Microbacterium</taxon>
    </lineage>
</organism>
<comment type="subcellular location">
    <subcellularLocation>
        <location evidence="1">Cell membrane</location>
        <topology evidence="1">Multi-pass membrane protein</topology>
    </subcellularLocation>
</comment>
<keyword evidence="2" id="KW-1003">Cell membrane</keyword>
<dbReference type="OrthoDB" id="3404679at2"/>
<keyword evidence="6 9" id="KW-0472">Membrane</keyword>
<dbReference type="Pfam" id="PF01757">
    <property type="entry name" value="Acyl_transf_3"/>
    <property type="match status" value="1"/>
</dbReference>
<dbReference type="AlphaFoldDB" id="A0A5J5IUU9"/>
<dbReference type="InterPro" id="IPR002656">
    <property type="entry name" value="Acyl_transf_3_dom"/>
</dbReference>
<evidence type="ECO:0000256" key="4">
    <source>
        <dbReference type="ARBA" id="ARBA00022692"/>
    </source>
</evidence>
<evidence type="ECO:0000256" key="8">
    <source>
        <dbReference type="SAM" id="MobiDB-lite"/>
    </source>
</evidence>
<keyword evidence="12" id="KW-1185">Reference proteome</keyword>
<protein>
    <submittedName>
        <fullName evidence="11">Acetyltransferase</fullName>
    </submittedName>
</protein>
<dbReference type="Proteomes" id="UP000327039">
    <property type="component" value="Unassembled WGS sequence"/>
</dbReference>
<evidence type="ECO:0000256" key="6">
    <source>
        <dbReference type="ARBA" id="ARBA00023136"/>
    </source>
</evidence>
<feature type="transmembrane region" description="Helical" evidence="9">
    <location>
        <begin position="37"/>
        <end position="59"/>
    </location>
</feature>
<feature type="transmembrane region" description="Helical" evidence="9">
    <location>
        <begin position="206"/>
        <end position="225"/>
    </location>
</feature>
<feature type="transmembrane region" description="Helical" evidence="9">
    <location>
        <begin position="387"/>
        <end position="410"/>
    </location>
</feature>
<feature type="transmembrane region" description="Helical" evidence="9">
    <location>
        <begin position="150"/>
        <end position="167"/>
    </location>
</feature>
<evidence type="ECO:0000313" key="12">
    <source>
        <dbReference type="Proteomes" id="UP000327039"/>
    </source>
</evidence>
<keyword evidence="7" id="KW-0012">Acyltransferase</keyword>
<dbReference type="InterPro" id="IPR036514">
    <property type="entry name" value="SGNH_hydro_sf"/>
</dbReference>
<dbReference type="GO" id="GO:0005886">
    <property type="term" value="C:plasma membrane"/>
    <property type="evidence" value="ECO:0007669"/>
    <property type="project" value="UniProtKB-SubCell"/>
</dbReference>
<comment type="caution">
    <text evidence="11">The sequence shown here is derived from an EMBL/GenBank/DDBJ whole genome shotgun (WGS) entry which is preliminary data.</text>
</comment>
<evidence type="ECO:0000313" key="11">
    <source>
        <dbReference type="EMBL" id="KAA9088961.1"/>
    </source>
</evidence>
<dbReference type="GO" id="GO:0016747">
    <property type="term" value="F:acyltransferase activity, transferring groups other than amino-acyl groups"/>
    <property type="evidence" value="ECO:0007669"/>
    <property type="project" value="InterPro"/>
</dbReference>
<feature type="compositionally biased region" description="Low complexity" evidence="8">
    <location>
        <begin position="433"/>
        <end position="453"/>
    </location>
</feature>
<keyword evidence="5 9" id="KW-1133">Transmembrane helix</keyword>
<dbReference type="RefSeq" id="WP_150417590.1">
    <property type="nucleotide sequence ID" value="NZ_VYRZ01000001.1"/>
</dbReference>
<feature type="transmembrane region" description="Helical" evidence="9">
    <location>
        <begin position="273"/>
        <end position="293"/>
    </location>
</feature>
<feature type="region of interest" description="Disordered" evidence="8">
    <location>
        <begin position="427"/>
        <end position="469"/>
    </location>
</feature>
<feature type="transmembrane region" description="Helical" evidence="9">
    <location>
        <begin position="80"/>
        <end position="99"/>
    </location>
</feature>
<feature type="transmembrane region" description="Helical" evidence="9">
    <location>
        <begin position="237"/>
        <end position="261"/>
    </location>
</feature>
<evidence type="ECO:0000256" key="2">
    <source>
        <dbReference type="ARBA" id="ARBA00022475"/>
    </source>
</evidence>
<evidence type="ECO:0000256" key="3">
    <source>
        <dbReference type="ARBA" id="ARBA00022679"/>
    </source>
</evidence>
<dbReference type="SUPFAM" id="SSF52266">
    <property type="entry name" value="SGNH hydrolase"/>
    <property type="match status" value="1"/>
</dbReference>
<dbReference type="EMBL" id="VYRZ01000001">
    <property type="protein sequence ID" value="KAA9088961.1"/>
    <property type="molecule type" value="Genomic_DNA"/>
</dbReference>
<evidence type="ECO:0000256" key="9">
    <source>
        <dbReference type="SAM" id="Phobius"/>
    </source>
</evidence>
<evidence type="ECO:0000256" key="1">
    <source>
        <dbReference type="ARBA" id="ARBA00004651"/>
    </source>
</evidence>
<feature type="transmembrane region" description="Helical" evidence="9">
    <location>
        <begin position="338"/>
        <end position="359"/>
    </location>
</feature>
<feature type="domain" description="Acyltransferase 3" evidence="10">
    <location>
        <begin position="12"/>
        <end position="356"/>
    </location>
</feature>
<dbReference type="GO" id="GO:0009103">
    <property type="term" value="P:lipopolysaccharide biosynthetic process"/>
    <property type="evidence" value="ECO:0007669"/>
    <property type="project" value="TreeGrafter"/>
</dbReference>
<name>A0A5J5IUU9_9MICO</name>
<accession>A0A5J5IUU9</accession>
<sequence>MTAPPPRHARIAGLDGLRALAVGLVVVYHLFPGSWVSSGFVGVDVFFVISGFLITTLLLRERARDGRIALRRFWARRARRLLPALAAVVLVCASLAWVVGGDVLVGMGPQVAGAATFSYNWVSMADGASYFSSADPEIFRNLWSLAVEEQFYVLWPLLLPLFLLLRGRVLRAGAAAILAAASAAWAVTSVAGGADITRVYFGTDTHAFGLLAGVALAFGMHGLVVRRASVAGVGPAWGLVIGTAALGGLVVTAVVGGGVALGGDGTTFPLSSIVASGLTVVAIAVAAWPASWFGRALEIRPLRWVGERSYGIYLWHWPLVVLATAGATGASADISVPVLLGIAVLIATLLAAALSYRFIEQPVRRAGFRGAARGLRRALTARPSRRLAAFGALALALAAVGGTTAAVAAAPDETSSQAAVDAGRDALAGAGSPADRTPPTGPATTPSPTAGPGDRTRPPAPAPVDGSTVSAVGDSVMLASAPGLLEELPGIQVDAEVSRSLWAGTRIIEDLAAAGTLREFVVVALGTNGPVDAEALQRIVDAAGSERYVILVNAFAPRDWIPGVNSGLASFAAGRPRVIVADWAGAVENRTDLLAGDRIHPGAAGGRLFATTVESAIERVATRRATAEWAAARAQEGLLDVLTPAGGSGEAPGPSDQ</sequence>
<proteinExistence type="predicted"/>
<dbReference type="PANTHER" id="PTHR23028">
    <property type="entry name" value="ACETYLTRANSFERASE"/>
    <property type="match status" value="1"/>
</dbReference>
<gene>
    <name evidence="11" type="ORF">F6B42_00150</name>
</gene>
<evidence type="ECO:0000259" key="10">
    <source>
        <dbReference type="Pfam" id="PF01757"/>
    </source>
</evidence>
<dbReference type="PANTHER" id="PTHR23028:SF53">
    <property type="entry name" value="ACYL_TRANSF_3 DOMAIN-CONTAINING PROTEIN"/>
    <property type="match status" value="1"/>
</dbReference>
<keyword evidence="4 9" id="KW-0812">Transmembrane</keyword>
<feature type="transmembrane region" description="Helical" evidence="9">
    <location>
        <begin position="314"/>
        <end position="332"/>
    </location>
</feature>
<reference evidence="12" key="1">
    <citation type="submission" date="2019-09" db="EMBL/GenBank/DDBJ databases">
        <title>Mumia zhuanghuii sp. nov. isolated from the intestinal contents of plateau pika (Ochotona curzoniae) in the Qinghai-Tibet plateau of China.</title>
        <authorList>
            <person name="Tian Z."/>
        </authorList>
    </citation>
    <scope>NUCLEOTIDE SEQUENCE [LARGE SCALE GENOMIC DNA]</scope>
    <source>
        <strain evidence="12">DSM 25564</strain>
    </source>
</reference>
<feature type="transmembrane region" description="Helical" evidence="9">
    <location>
        <begin position="174"/>
        <end position="194"/>
    </location>
</feature>
<evidence type="ECO:0000256" key="5">
    <source>
        <dbReference type="ARBA" id="ARBA00022989"/>
    </source>
</evidence>
<evidence type="ECO:0000256" key="7">
    <source>
        <dbReference type="ARBA" id="ARBA00023315"/>
    </source>
</evidence>
<dbReference type="InterPro" id="IPR050879">
    <property type="entry name" value="Acyltransferase_3"/>
</dbReference>
<dbReference type="CDD" id="cd01840">
    <property type="entry name" value="SGNH_hydrolase_yrhL_like"/>
    <property type="match status" value="1"/>
</dbReference>
<keyword evidence="3 11" id="KW-0808">Transferase</keyword>
<dbReference type="Gene3D" id="3.40.50.1110">
    <property type="entry name" value="SGNH hydrolase"/>
    <property type="match status" value="1"/>
</dbReference>